<feature type="compositionally biased region" description="Polar residues" evidence="4">
    <location>
        <begin position="447"/>
        <end position="468"/>
    </location>
</feature>
<evidence type="ECO:0000313" key="8">
    <source>
        <dbReference type="WBParaSite" id="SCUD_0000276701-mRNA-1"/>
    </source>
</evidence>
<evidence type="ECO:0000256" key="4">
    <source>
        <dbReference type="SAM" id="MobiDB-lite"/>
    </source>
</evidence>
<organism evidence="8">
    <name type="scientific">Schistosoma curassoni</name>
    <dbReference type="NCBI Taxonomy" id="6186"/>
    <lineage>
        <taxon>Eukaryota</taxon>
        <taxon>Metazoa</taxon>
        <taxon>Spiralia</taxon>
        <taxon>Lophotrochozoa</taxon>
        <taxon>Platyhelminthes</taxon>
        <taxon>Trematoda</taxon>
        <taxon>Digenea</taxon>
        <taxon>Strigeidida</taxon>
        <taxon>Schistosomatoidea</taxon>
        <taxon>Schistosomatidae</taxon>
        <taxon>Schistosoma</taxon>
    </lineage>
</organism>
<name>A0A183JJ92_9TREM</name>
<sequence>MPQSAFDRIVTLINEASLAHLASVKVSNLLQVKELLIHRECSLLDNFFEEVVKFQHDPNTEVKRTVIGFIEDACRVDTGLLKRAVGSLFYLFSTAIQQDPPSVSLLRCLTAAMIPIYRTALSRAIKVGIIDSGVSMSGGCGIIANSTADIALETFRSVAGLKDEIVRLMLPSEVSGTSVFGQYHPSLFNDAIRIQAISLIECVIILHSRRLPNSEIPRENEGDLSLDQIPVLTNTQLQAILEASTAASSATLLPGVCLVRPHRLAEEAERLFIGLSSWPVRGKPITLPPHFSDNQVSSVRKKLKNGLLQLLRHPAAVSDFQGRITILLTDLGATHAEVLQALQSHTELSRARLYPDPSTFMPNRSDPDFVDHGDVDMRQQQQPGIPPIIPSQPTVSVAPSSLPATDDKLSLVTHVQATFPSTDSTTASSGSATLTSSSKIQEEPQIPASTVPITSNVTPTSCQQNHPITSSGFTLAEAEAALRFDDDDDDDEDDEDIQIPRSSRRLRKRARISSSTTSSGTKHTSSKVNSSDGKGRTPVIPEIDLITTQVVPKLTTANVADLVLLR</sequence>
<dbReference type="InterPro" id="IPR032460">
    <property type="entry name" value="Symplekin/Pta1_N"/>
</dbReference>
<evidence type="ECO:0000256" key="3">
    <source>
        <dbReference type="ARBA" id="ARBA00023242"/>
    </source>
</evidence>
<feature type="region of interest" description="Disordered" evidence="4">
    <location>
        <begin position="420"/>
        <end position="468"/>
    </location>
</feature>
<dbReference type="STRING" id="6186.A0A183JJ92"/>
<gene>
    <name evidence="6" type="ORF">SCUD_LOCUS2768</name>
</gene>
<feature type="compositionally biased region" description="Basic residues" evidence="4">
    <location>
        <begin position="502"/>
        <end position="511"/>
    </location>
</feature>
<keyword evidence="3" id="KW-0539">Nucleus</keyword>
<reference evidence="8" key="1">
    <citation type="submission" date="2016-06" db="UniProtKB">
        <authorList>
            <consortium name="WormBaseParasite"/>
        </authorList>
    </citation>
    <scope>IDENTIFICATION</scope>
</reference>
<dbReference type="EMBL" id="UZAK01002821">
    <property type="protein sequence ID" value="VDO76865.1"/>
    <property type="molecule type" value="Genomic_DNA"/>
</dbReference>
<dbReference type="PANTHER" id="PTHR15245:SF20">
    <property type="entry name" value="SYMPLEKIN"/>
    <property type="match status" value="1"/>
</dbReference>
<accession>A0A183JJ92</accession>
<comment type="subcellular location">
    <subcellularLocation>
        <location evidence="1">Nucleus</location>
    </subcellularLocation>
</comment>
<evidence type="ECO:0000313" key="6">
    <source>
        <dbReference type="EMBL" id="VDO76865.1"/>
    </source>
</evidence>
<feature type="compositionally biased region" description="Acidic residues" evidence="4">
    <location>
        <begin position="485"/>
        <end position="497"/>
    </location>
</feature>
<proteinExistence type="predicted"/>
<feature type="compositionally biased region" description="Low complexity" evidence="4">
    <location>
        <begin position="421"/>
        <end position="438"/>
    </location>
</feature>
<dbReference type="Pfam" id="PF11935">
    <property type="entry name" value="SYMPK_PTA1_N"/>
    <property type="match status" value="1"/>
</dbReference>
<dbReference type="AlphaFoldDB" id="A0A183JJ92"/>
<evidence type="ECO:0000313" key="7">
    <source>
        <dbReference type="Proteomes" id="UP000279833"/>
    </source>
</evidence>
<dbReference type="PANTHER" id="PTHR15245">
    <property type="entry name" value="SYMPLEKIN-RELATED"/>
    <property type="match status" value="1"/>
</dbReference>
<feature type="domain" description="Symplekin/Pta1 N-terminal" evidence="5">
    <location>
        <begin position="112"/>
        <end position="238"/>
    </location>
</feature>
<dbReference type="Proteomes" id="UP000279833">
    <property type="component" value="Unassembled WGS sequence"/>
</dbReference>
<dbReference type="GO" id="GO:0005847">
    <property type="term" value="C:mRNA cleavage and polyadenylation specificity factor complex"/>
    <property type="evidence" value="ECO:0007669"/>
    <property type="project" value="TreeGrafter"/>
</dbReference>
<evidence type="ECO:0000256" key="1">
    <source>
        <dbReference type="ARBA" id="ARBA00004123"/>
    </source>
</evidence>
<dbReference type="Gene3D" id="1.25.10.10">
    <property type="entry name" value="Leucine-rich Repeat Variant"/>
    <property type="match status" value="2"/>
</dbReference>
<feature type="compositionally biased region" description="Low complexity" evidence="4">
    <location>
        <begin position="512"/>
        <end position="523"/>
    </location>
</feature>
<dbReference type="GO" id="GO:0006397">
    <property type="term" value="P:mRNA processing"/>
    <property type="evidence" value="ECO:0007669"/>
    <property type="project" value="UniProtKB-KW"/>
</dbReference>
<reference evidence="6 7" key="2">
    <citation type="submission" date="2018-11" db="EMBL/GenBank/DDBJ databases">
        <authorList>
            <consortium name="Pathogen Informatics"/>
        </authorList>
    </citation>
    <scope>NUCLEOTIDE SEQUENCE [LARGE SCALE GENOMIC DNA]</scope>
    <source>
        <strain evidence="6">Dakar</strain>
        <strain evidence="7">Dakar, Senegal</strain>
    </source>
</reference>
<dbReference type="InterPro" id="IPR021850">
    <property type="entry name" value="Symplekin/Pta1"/>
</dbReference>
<protein>
    <submittedName>
        <fullName evidence="8">SYMPK_PTA1_N domain-containing protein</fullName>
    </submittedName>
</protein>
<dbReference type="WBParaSite" id="SCUD_0000276701-mRNA-1">
    <property type="protein sequence ID" value="SCUD_0000276701-mRNA-1"/>
    <property type="gene ID" value="SCUD_0000276701"/>
</dbReference>
<evidence type="ECO:0000259" key="5">
    <source>
        <dbReference type="Pfam" id="PF11935"/>
    </source>
</evidence>
<keyword evidence="7" id="KW-1185">Reference proteome</keyword>
<feature type="region of interest" description="Disordered" evidence="4">
    <location>
        <begin position="484"/>
        <end position="538"/>
    </location>
</feature>
<keyword evidence="2" id="KW-0507">mRNA processing</keyword>
<evidence type="ECO:0000256" key="2">
    <source>
        <dbReference type="ARBA" id="ARBA00022664"/>
    </source>
</evidence>
<feature type="region of interest" description="Disordered" evidence="4">
    <location>
        <begin position="379"/>
        <end position="402"/>
    </location>
</feature>
<dbReference type="InterPro" id="IPR011989">
    <property type="entry name" value="ARM-like"/>
</dbReference>